<feature type="transmembrane region" description="Helical" evidence="1">
    <location>
        <begin position="108"/>
        <end position="126"/>
    </location>
</feature>
<dbReference type="Proteomes" id="UP001501532">
    <property type="component" value="Unassembled WGS sequence"/>
</dbReference>
<feature type="transmembrane region" description="Helical" evidence="1">
    <location>
        <begin position="257"/>
        <end position="278"/>
    </location>
</feature>
<keyword evidence="1" id="KW-0472">Membrane</keyword>
<feature type="transmembrane region" description="Helical" evidence="1">
    <location>
        <begin position="146"/>
        <end position="169"/>
    </location>
</feature>
<organism evidence="2 3">
    <name type="scientific">Streptomyces glomeratus</name>
    <dbReference type="NCBI Taxonomy" id="284452"/>
    <lineage>
        <taxon>Bacteria</taxon>
        <taxon>Bacillati</taxon>
        <taxon>Actinomycetota</taxon>
        <taxon>Actinomycetes</taxon>
        <taxon>Kitasatosporales</taxon>
        <taxon>Streptomycetaceae</taxon>
        <taxon>Streptomyces</taxon>
    </lineage>
</organism>
<accession>A0ABP6LT52</accession>
<gene>
    <name evidence="2" type="ORF">GCM10010448_47240</name>
</gene>
<sequence length="280" mass="29087">MDRHGIRTPAATAPARPAGTAAALVPAGRASTVWRAARPGERLCLATGTALVLWGLAHLLVFAVDGGPWDGPVSWRKPVTFGLSFGLTLISVTWVTSYLRIGARPRTVLLVVFAADCVVEVAGITLQAWRHVPSHLNTATPFDSGVAMTLAVGGGVLVVVLSVFAAAAFRHRPDGPPGMPLALRSGFAILIVALLSGAVMIARGVVLSRTGHQEAAYHSTAPLKPLHAVALHAVLVLPALAWLLSRTAWSAAARRRIVRAAAGGYTAAVLGAGVWAALTW</sequence>
<feature type="transmembrane region" description="Helical" evidence="1">
    <location>
        <begin position="181"/>
        <end position="206"/>
    </location>
</feature>
<dbReference type="RefSeq" id="WP_234513564.1">
    <property type="nucleotide sequence ID" value="NZ_BAAAUF010000045.1"/>
</dbReference>
<reference evidence="3" key="1">
    <citation type="journal article" date="2019" name="Int. J. Syst. Evol. Microbiol.">
        <title>The Global Catalogue of Microorganisms (GCM) 10K type strain sequencing project: providing services to taxonomists for standard genome sequencing and annotation.</title>
        <authorList>
            <consortium name="The Broad Institute Genomics Platform"/>
            <consortium name="The Broad Institute Genome Sequencing Center for Infectious Disease"/>
            <person name="Wu L."/>
            <person name="Ma J."/>
        </authorList>
    </citation>
    <scope>NUCLEOTIDE SEQUENCE [LARGE SCALE GENOMIC DNA]</scope>
    <source>
        <strain evidence="3">JCM 9091</strain>
    </source>
</reference>
<evidence type="ECO:0000256" key="1">
    <source>
        <dbReference type="SAM" id="Phobius"/>
    </source>
</evidence>
<dbReference type="EMBL" id="BAAAUF010000045">
    <property type="protein sequence ID" value="GAA3058352.1"/>
    <property type="molecule type" value="Genomic_DNA"/>
</dbReference>
<evidence type="ECO:0000313" key="2">
    <source>
        <dbReference type="EMBL" id="GAA3058352.1"/>
    </source>
</evidence>
<feature type="transmembrane region" description="Helical" evidence="1">
    <location>
        <begin position="226"/>
        <end position="245"/>
    </location>
</feature>
<feature type="transmembrane region" description="Helical" evidence="1">
    <location>
        <begin position="43"/>
        <end position="61"/>
    </location>
</feature>
<proteinExistence type="predicted"/>
<comment type="caution">
    <text evidence="2">The sequence shown here is derived from an EMBL/GenBank/DDBJ whole genome shotgun (WGS) entry which is preliminary data.</text>
</comment>
<feature type="transmembrane region" description="Helical" evidence="1">
    <location>
        <begin position="81"/>
        <end position="101"/>
    </location>
</feature>
<keyword evidence="1" id="KW-0812">Transmembrane</keyword>
<protein>
    <submittedName>
        <fullName evidence="2">Uncharacterized protein</fullName>
    </submittedName>
</protein>
<name>A0ABP6LT52_9ACTN</name>
<evidence type="ECO:0000313" key="3">
    <source>
        <dbReference type="Proteomes" id="UP001501532"/>
    </source>
</evidence>
<keyword evidence="1" id="KW-1133">Transmembrane helix</keyword>
<keyword evidence="3" id="KW-1185">Reference proteome</keyword>